<feature type="signal peptide" evidence="1">
    <location>
        <begin position="1"/>
        <end position="21"/>
    </location>
</feature>
<evidence type="ECO:0000313" key="3">
    <source>
        <dbReference type="Proteomes" id="UP000590740"/>
    </source>
</evidence>
<dbReference type="RefSeq" id="WP_184339817.1">
    <property type="nucleotide sequence ID" value="NZ_JACHIG010000004.1"/>
</dbReference>
<name>A0A7W8DKA2_9BACT</name>
<gene>
    <name evidence="2" type="ORF">HNQ65_002494</name>
</gene>
<evidence type="ECO:0000313" key="2">
    <source>
        <dbReference type="EMBL" id="MBB5032912.1"/>
    </source>
</evidence>
<dbReference type="AlphaFoldDB" id="A0A7W8DKA2"/>
<sequence>MKTFSVLIVTIQLGLALAASAYEPTTIETQQGKTYVGCKILKRDPDGVSFTHSQGMAKVLFSDLSEPMKNSLGYDAVKADAYVKERKEAEKTKREQQVKLAEAYMAAQAKYAAQQPVVYVQQPNGGYLRSLLPLAPVLGLGQMGAGYYGGGHHGHGARQAAGWTSGNGMIIPGTGGVYVPQSNGTIFYGAPGVSYSPTLGYTNLNVNGTTFFGQPSGVVPGVATQGGATISGHHR</sequence>
<protein>
    <submittedName>
        <fullName evidence="2">Uncharacterized protein</fullName>
    </submittedName>
</protein>
<accession>A0A7W8DKA2</accession>
<dbReference type="Proteomes" id="UP000590740">
    <property type="component" value="Unassembled WGS sequence"/>
</dbReference>
<feature type="chain" id="PRO_5030526521" evidence="1">
    <location>
        <begin position="22"/>
        <end position="235"/>
    </location>
</feature>
<dbReference type="EMBL" id="JACHIG010000004">
    <property type="protein sequence ID" value="MBB5032912.1"/>
    <property type="molecule type" value="Genomic_DNA"/>
</dbReference>
<organism evidence="2 3">
    <name type="scientific">Prosthecobacter vanneervenii</name>
    <dbReference type="NCBI Taxonomy" id="48466"/>
    <lineage>
        <taxon>Bacteria</taxon>
        <taxon>Pseudomonadati</taxon>
        <taxon>Verrucomicrobiota</taxon>
        <taxon>Verrucomicrobiia</taxon>
        <taxon>Verrucomicrobiales</taxon>
        <taxon>Verrucomicrobiaceae</taxon>
        <taxon>Prosthecobacter</taxon>
    </lineage>
</organism>
<keyword evidence="1" id="KW-0732">Signal</keyword>
<reference evidence="2 3" key="1">
    <citation type="submission" date="2020-08" db="EMBL/GenBank/DDBJ databases">
        <title>Genomic Encyclopedia of Type Strains, Phase IV (KMG-IV): sequencing the most valuable type-strain genomes for metagenomic binning, comparative biology and taxonomic classification.</title>
        <authorList>
            <person name="Goeker M."/>
        </authorList>
    </citation>
    <scope>NUCLEOTIDE SEQUENCE [LARGE SCALE GENOMIC DNA]</scope>
    <source>
        <strain evidence="2 3">DSM 12252</strain>
    </source>
</reference>
<proteinExistence type="predicted"/>
<keyword evidence="3" id="KW-1185">Reference proteome</keyword>
<comment type="caution">
    <text evidence="2">The sequence shown here is derived from an EMBL/GenBank/DDBJ whole genome shotgun (WGS) entry which is preliminary data.</text>
</comment>
<evidence type="ECO:0000256" key="1">
    <source>
        <dbReference type="SAM" id="SignalP"/>
    </source>
</evidence>